<evidence type="ECO:0000259" key="5">
    <source>
        <dbReference type="PROSITE" id="PS50164"/>
    </source>
</evidence>
<evidence type="ECO:0000313" key="6">
    <source>
        <dbReference type="EMBL" id="TCV90238.1"/>
    </source>
</evidence>
<comment type="catalytic activity">
    <reaction evidence="4">
        <text>DNA(n) + a 2'-deoxyribonucleoside 5'-triphosphate = DNA(n+1) + diphosphate</text>
        <dbReference type="Rhea" id="RHEA:22508"/>
        <dbReference type="Rhea" id="RHEA-COMP:17339"/>
        <dbReference type="Rhea" id="RHEA-COMP:17340"/>
        <dbReference type="ChEBI" id="CHEBI:33019"/>
        <dbReference type="ChEBI" id="CHEBI:61560"/>
        <dbReference type="ChEBI" id="CHEBI:173112"/>
        <dbReference type="EC" id="2.7.7.7"/>
    </reaction>
</comment>
<name>A0A4R3YG97_9PROT</name>
<dbReference type="EC" id="2.7.7.7" evidence="1"/>
<dbReference type="CDD" id="cd06127">
    <property type="entry name" value="DEDDh"/>
    <property type="match status" value="1"/>
</dbReference>
<dbReference type="GO" id="GO:0005829">
    <property type="term" value="C:cytosol"/>
    <property type="evidence" value="ECO:0007669"/>
    <property type="project" value="TreeGrafter"/>
</dbReference>
<evidence type="ECO:0000256" key="1">
    <source>
        <dbReference type="ARBA" id="ARBA00012417"/>
    </source>
</evidence>
<dbReference type="InterPro" id="IPR012337">
    <property type="entry name" value="RNaseH-like_sf"/>
</dbReference>
<dbReference type="NCBIfam" id="TIGR00573">
    <property type="entry name" value="dnaq"/>
    <property type="match status" value="1"/>
</dbReference>
<comment type="caution">
    <text evidence="6">The sequence shown here is derived from an EMBL/GenBank/DDBJ whole genome shotgun (WGS) entry which is preliminary data.</text>
</comment>
<dbReference type="InterPro" id="IPR000305">
    <property type="entry name" value="GIY-YIG_endonuc"/>
</dbReference>
<dbReference type="Gene3D" id="3.40.1440.10">
    <property type="entry name" value="GIY-YIG endonuclease"/>
    <property type="match status" value="1"/>
</dbReference>
<dbReference type="SUPFAM" id="SSF53098">
    <property type="entry name" value="Ribonuclease H-like"/>
    <property type="match status" value="1"/>
</dbReference>
<feature type="domain" description="GIY-YIG" evidence="5">
    <location>
        <begin position="200"/>
        <end position="278"/>
    </location>
</feature>
<dbReference type="CDD" id="cd10434">
    <property type="entry name" value="GIY-YIG_UvrC_Cho"/>
    <property type="match status" value="1"/>
</dbReference>
<dbReference type="SUPFAM" id="SSF82771">
    <property type="entry name" value="GIY-YIG endonuclease"/>
    <property type="match status" value="1"/>
</dbReference>
<dbReference type="Proteomes" id="UP000295367">
    <property type="component" value="Unassembled WGS sequence"/>
</dbReference>
<organism evidence="6 7">
    <name type="scientific">Sulfurirhabdus autotrophica</name>
    <dbReference type="NCBI Taxonomy" id="1706046"/>
    <lineage>
        <taxon>Bacteria</taxon>
        <taxon>Pseudomonadati</taxon>
        <taxon>Pseudomonadota</taxon>
        <taxon>Betaproteobacteria</taxon>
        <taxon>Nitrosomonadales</taxon>
        <taxon>Sulfuricellaceae</taxon>
        <taxon>Sulfurirhabdus</taxon>
    </lineage>
</organism>
<dbReference type="Pfam" id="PF00929">
    <property type="entry name" value="RNase_T"/>
    <property type="match status" value="1"/>
</dbReference>
<dbReference type="GO" id="GO:0006289">
    <property type="term" value="P:nucleotide-excision repair"/>
    <property type="evidence" value="ECO:0007669"/>
    <property type="project" value="InterPro"/>
</dbReference>
<dbReference type="GO" id="GO:0045004">
    <property type="term" value="P:DNA replication proofreading"/>
    <property type="evidence" value="ECO:0007669"/>
    <property type="project" value="TreeGrafter"/>
</dbReference>
<dbReference type="OrthoDB" id="9803913at2"/>
<dbReference type="EMBL" id="SMCO01000001">
    <property type="protein sequence ID" value="TCV90238.1"/>
    <property type="molecule type" value="Genomic_DNA"/>
</dbReference>
<dbReference type="RefSeq" id="WP_124947795.1">
    <property type="nucleotide sequence ID" value="NZ_BHVT01000073.1"/>
</dbReference>
<evidence type="ECO:0000256" key="3">
    <source>
        <dbReference type="ARBA" id="ARBA00026073"/>
    </source>
</evidence>
<comment type="subunit">
    <text evidence="3">DNA polymerase III contains a core (composed of alpha, epsilon and theta chains) that associates with a tau subunit. This core dimerizes to form the POLIII' complex. PolIII' associates with the gamma complex (composed of gamma, delta, delta', psi and chi chains) and with the beta chain to form the complete DNA polymerase III complex.</text>
</comment>
<keyword evidence="7" id="KW-1185">Reference proteome</keyword>
<dbReference type="InterPro" id="IPR047296">
    <property type="entry name" value="GIY-YIG_UvrC_Cho"/>
</dbReference>
<gene>
    <name evidence="6" type="ORF">EDC63_101208</name>
</gene>
<dbReference type="InterPro" id="IPR036397">
    <property type="entry name" value="RNaseH_sf"/>
</dbReference>
<protein>
    <recommendedName>
        <fullName evidence="1">DNA-directed DNA polymerase</fullName>
        <ecNumber evidence="1">2.7.7.7</ecNumber>
    </recommendedName>
</protein>
<dbReference type="PROSITE" id="PS50164">
    <property type="entry name" value="GIY_YIG"/>
    <property type="match status" value="1"/>
</dbReference>
<evidence type="ECO:0000313" key="7">
    <source>
        <dbReference type="Proteomes" id="UP000295367"/>
    </source>
</evidence>
<dbReference type="FunFam" id="3.30.420.10:FF:000045">
    <property type="entry name" value="3'-5' exonuclease DinG"/>
    <property type="match status" value="1"/>
</dbReference>
<evidence type="ECO:0000256" key="2">
    <source>
        <dbReference type="ARBA" id="ARBA00025483"/>
    </source>
</evidence>
<accession>A0A4R3YG97</accession>
<dbReference type="PANTHER" id="PTHR30231:SF37">
    <property type="entry name" value="EXODEOXYRIBONUCLEASE 10"/>
    <property type="match status" value="1"/>
</dbReference>
<sequence>MLFERPMVFVDLETTGANAESDRITEIGIVEIDGDTIHEWSTLVNPGVTIPKFIQNLTGISDEMVANAPSFEAVAQETLKRLTGRLFVAHNARFDYGFLRNEFKRLGIKFSATALCTVKLSRKLFPQHHKHNLDAVIQRHNLPIDSRHRALADVKALMFFMRHLNDSLPLESVTEAINSIIQRPALPAHLDPAVLDDLPESCGVYMFYGTNDQLLYINKSSNIRKSIYSFFSKGIRHSNEAALAQQLQQIAHIETVSELGALLTETRLMKEHQHLHTTRTAKRNDLCTWQMEESDNGTLIPKLKYSRDLDFGGIKNLYGLFPNGKVATKALRSLADAHLLCHNLLGLETQPMGKPCKAFHSKNCLGACIGVEPIASHNARLKAALFKSQVQAWPFNGLIGVKEIAPLGARIDIHLIENWCYLGTIANINELDMQSIKHCKASFDIDVYKALSKQIGSGKLDIVYLDKITAN</sequence>
<dbReference type="Gene3D" id="3.30.420.10">
    <property type="entry name" value="Ribonuclease H-like superfamily/Ribonuclease H"/>
    <property type="match status" value="1"/>
</dbReference>
<reference evidence="6 7" key="1">
    <citation type="submission" date="2019-03" db="EMBL/GenBank/DDBJ databases">
        <title>Genomic Encyclopedia of Type Strains, Phase IV (KMG-IV): sequencing the most valuable type-strain genomes for metagenomic binning, comparative biology and taxonomic classification.</title>
        <authorList>
            <person name="Goeker M."/>
        </authorList>
    </citation>
    <scope>NUCLEOTIDE SEQUENCE [LARGE SCALE GENOMIC DNA]</scope>
    <source>
        <strain evidence="6 7">DSM 100309</strain>
    </source>
</reference>
<comment type="function">
    <text evidence="2">DNA polymerase III is a complex, multichain enzyme responsible for most of the replicative synthesis in bacteria. The epsilon subunit contain the editing function and is a proofreading 3'-5' exonuclease.</text>
</comment>
<dbReference type="InterPro" id="IPR006054">
    <property type="entry name" value="DnaQ"/>
</dbReference>
<dbReference type="AlphaFoldDB" id="A0A4R3YG97"/>
<dbReference type="InterPro" id="IPR035901">
    <property type="entry name" value="GIY-YIG_endonuc_sf"/>
</dbReference>
<dbReference type="SMART" id="SM00479">
    <property type="entry name" value="EXOIII"/>
    <property type="match status" value="1"/>
</dbReference>
<dbReference type="PANTHER" id="PTHR30231">
    <property type="entry name" value="DNA POLYMERASE III SUBUNIT EPSILON"/>
    <property type="match status" value="1"/>
</dbReference>
<dbReference type="GO" id="GO:0008408">
    <property type="term" value="F:3'-5' exonuclease activity"/>
    <property type="evidence" value="ECO:0007669"/>
    <property type="project" value="TreeGrafter"/>
</dbReference>
<dbReference type="GO" id="GO:0003887">
    <property type="term" value="F:DNA-directed DNA polymerase activity"/>
    <property type="evidence" value="ECO:0007669"/>
    <property type="project" value="UniProtKB-EC"/>
</dbReference>
<evidence type="ECO:0000256" key="4">
    <source>
        <dbReference type="ARBA" id="ARBA00049244"/>
    </source>
</evidence>
<dbReference type="InterPro" id="IPR013520">
    <property type="entry name" value="Ribonucl_H"/>
</dbReference>
<dbReference type="GO" id="GO:0003677">
    <property type="term" value="F:DNA binding"/>
    <property type="evidence" value="ECO:0007669"/>
    <property type="project" value="InterPro"/>
</dbReference>
<proteinExistence type="predicted"/>